<dbReference type="PANTHER" id="PTHR35186">
    <property type="entry name" value="ANK_REP_REGION DOMAIN-CONTAINING PROTEIN"/>
    <property type="match status" value="1"/>
</dbReference>
<evidence type="ECO:0000259" key="2">
    <source>
        <dbReference type="Pfam" id="PF24476"/>
    </source>
</evidence>
<gene>
    <name evidence="3" type="ORF">P171DRAFT_489358</name>
</gene>
<reference evidence="3" key="1">
    <citation type="journal article" date="2020" name="Stud. Mycol.">
        <title>101 Dothideomycetes genomes: a test case for predicting lifestyles and emergence of pathogens.</title>
        <authorList>
            <person name="Haridas S."/>
            <person name="Albert R."/>
            <person name="Binder M."/>
            <person name="Bloem J."/>
            <person name="Labutti K."/>
            <person name="Salamov A."/>
            <person name="Andreopoulos B."/>
            <person name="Baker S."/>
            <person name="Barry K."/>
            <person name="Bills G."/>
            <person name="Bluhm B."/>
            <person name="Cannon C."/>
            <person name="Castanera R."/>
            <person name="Culley D."/>
            <person name="Daum C."/>
            <person name="Ezra D."/>
            <person name="Gonzalez J."/>
            <person name="Henrissat B."/>
            <person name="Kuo A."/>
            <person name="Liang C."/>
            <person name="Lipzen A."/>
            <person name="Lutzoni F."/>
            <person name="Magnuson J."/>
            <person name="Mondo S."/>
            <person name="Nolan M."/>
            <person name="Ohm R."/>
            <person name="Pangilinan J."/>
            <person name="Park H.-J."/>
            <person name="Ramirez L."/>
            <person name="Alfaro M."/>
            <person name="Sun H."/>
            <person name="Tritt A."/>
            <person name="Yoshinaga Y."/>
            <person name="Zwiers L.-H."/>
            <person name="Turgeon B."/>
            <person name="Goodwin S."/>
            <person name="Spatafora J."/>
            <person name="Crous P."/>
            <person name="Grigoriev I."/>
        </authorList>
    </citation>
    <scope>NUCLEOTIDE SEQUENCE</scope>
    <source>
        <strain evidence="3">CBS 690.94</strain>
    </source>
</reference>
<evidence type="ECO:0000313" key="4">
    <source>
        <dbReference type="Proteomes" id="UP000799764"/>
    </source>
</evidence>
<dbReference type="InterPro" id="IPR056002">
    <property type="entry name" value="DUF7580"/>
</dbReference>
<proteinExistence type="predicted"/>
<evidence type="ECO:0000256" key="1">
    <source>
        <dbReference type="SAM" id="Phobius"/>
    </source>
</evidence>
<name>A0A9P4U933_9PLEO</name>
<accession>A0A9P4U933</accession>
<keyword evidence="1" id="KW-1133">Transmembrane helix</keyword>
<dbReference type="Proteomes" id="UP000799764">
    <property type="component" value="Unassembled WGS sequence"/>
</dbReference>
<evidence type="ECO:0000313" key="3">
    <source>
        <dbReference type="EMBL" id="KAF2440662.1"/>
    </source>
</evidence>
<keyword evidence="1" id="KW-0472">Membrane</keyword>
<organism evidence="3 4">
    <name type="scientific">Karstenula rhodostoma CBS 690.94</name>
    <dbReference type="NCBI Taxonomy" id="1392251"/>
    <lineage>
        <taxon>Eukaryota</taxon>
        <taxon>Fungi</taxon>
        <taxon>Dikarya</taxon>
        <taxon>Ascomycota</taxon>
        <taxon>Pezizomycotina</taxon>
        <taxon>Dothideomycetes</taxon>
        <taxon>Pleosporomycetidae</taxon>
        <taxon>Pleosporales</taxon>
        <taxon>Massarineae</taxon>
        <taxon>Didymosphaeriaceae</taxon>
        <taxon>Karstenula</taxon>
    </lineage>
</organism>
<keyword evidence="4" id="KW-1185">Reference proteome</keyword>
<feature type="domain" description="DUF7580" evidence="2">
    <location>
        <begin position="331"/>
        <end position="447"/>
    </location>
</feature>
<feature type="transmembrane region" description="Helical" evidence="1">
    <location>
        <begin position="6"/>
        <end position="26"/>
    </location>
</feature>
<keyword evidence="1" id="KW-0812">Transmembrane</keyword>
<protein>
    <recommendedName>
        <fullName evidence="2">DUF7580 domain-containing protein</fullName>
    </recommendedName>
</protein>
<dbReference type="PANTHER" id="PTHR35186:SF4">
    <property type="entry name" value="PRION-INHIBITION AND PROPAGATION HELO DOMAIN-CONTAINING PROTEIN"/>
    <property type="match status" value="1"/>
</dbReference>
<dbReference type="OrthoDB" id="3565018at2759"/>
<sequence>MSDIEAVGLALAVVPIIAALAGQKLLKQDLLMSDLSYEIEKLGMKLVNFSRELPNVPAETRAKLISTDIREVQDSWRSSEVAEALNGRLCGITDSFNVTLGQILRNLEDVIGLKSLGLRYSHLLSSRESYAKLAAIRNKSTTRSSNNMLLKFRFKFNQGRKFRNIVESITEYNKRLEEIIERSYATLCSEYDGKMRPMRSKTVGSKKQTSVRWALSNTGTSSSGTGVLPATRKKVREFCDTVFQAQNKSLIPRVLLEANELWDVTNEPSDTLKRHQVTKDSIATPLTALLEGQRKFTMKEKLILSVVLAHTVLHFCDTLWLKAWDNGLFEPTPNAQTDAEISTHACPSILALGILLLKIEMHCTIEKRRMAEDLNPKGNVTANTDLFIAKRLLPSLTGNRPIKHLMVIDACLNCNFYNQRTVVPNLDNETFRRQVYVEIVRPLEALLYQGFEITPMQLYAMAP</sequence>
<feature type="domain" description="DUF7580" evidence="2">
    <location>
        <begin position="232"/>
        <end position="322"/>
    </location>
</feature>
<dbReference type="AlphaFoldDB" id="A0A9P4U933"/>
<dbReference type="Pfam" id="PF24476">
    <property type="entry name" value="DUF7580"/>
    <property type="match status" value="2"/>
</dbReference>
<comment type="caution">
    <text evidence="3">The sequence shown here is derived from an EMBL/GenBank/DDBJ whole genome shotgun (WGS) entry which is preliminary data.</text>
</comment>
<dbReference type="EMBL" id="MU001507">
    <property type="protein sequence ID" value="KAF2440662.1"/>
    <property type="molecule type" value="Genomic_DNA"/>
</dbReference>